<keyword evidence="2" id="KW-0233">DNA recombination</keyword>
<feature type="domain" description="Resolvase/invertase-type recombinase catalytic" evidence="4">
    <location>
        <begin position="5"/>
        <end position="148"/>
    </location>
</feature>
<evidence type="ECO:0000256" key="1">
    <source>
        <dbReference type="ARBA" id="ARBA00023125"/>
    </source>
</evidence>
<dbReference type="SUPFAM" id="SSF53041">
    <property type="entry name" value="Resolvase-like"/>
    <property type="match status" value="1"/>
</dbReference>
<dbReference type="InterPro" id="IPR038109">
    <property type="entry name" value="DNA_bind_recomb_sf"/>
</dbReference>
<dbReference type="Proteomes" id="UP001500503">
    <property type="component" value="Unassembled WGS sequence"/>
</dbReference>
<proteinExistence type="predicted"/>
<dbReference type="Pfam" id="PF07508">
    <property type="entry name" value="Recombinase"/>
    <property type="match status" value="1"/>
</dbReference>
<dbReference type="SMART" id="SM00857">
    <property type="entry name" value="Resolvase"/>
    <property type="match status" value="1"/>
</dbReference>
<feature type="domain" description="Recombinase" evidence="5">
    <location>
        <begin position="156"/>
        <end position="294"/>
    </location>
</feature>
<name>A0ABP8QPH0_9ACTN</name>
<evidence type="ECO:0000256" key="3">
    <source>
        <dbReference type="SAM" id="Coils"/>
    </source>
</evidence>
<reference evidence="7" key="1">
    <citation type="journal article" date="2019" name="Int. J. Syst. Evol. Microbiol.">
        <title>The Global Catalogue of Microorganisms (GCM) 10K type strain sequencing project: providing services to taxonomists for standard genome sequencing and annotation.</title>
        <authorList>
            <consortium name="The Broad Institute Genomics Platform"/>
            <consortium name="The Broad Institute Genome Sequencing Center for Infectious Disease"/>
            <person name="Wu L."/>
            <person name="Ma J."/>
        </authorList>
    </citation>
    <scope>NUCLEOTIDE SEQUENCE [LARGE SCALE GENOMIC DNA]</scope>
    <source>
        <strain evidence="7">JCM 17933</strain>
    </source>
</reference>
<keyword evidence="1" id="KW-0238">DNA-binding</keyword>
<keyword evidence="7" id="KW-1185">Reference proteome</keyword>
<dbReference type="Gene3D" id="3.40.50.1390">
    <property type="entry name" value="Resolvase, N-terminal catalytic domain"/>
    <property type="match status" value="1"/>
</dbReference>
<organism evidence="6 7">
    <name type="scientific">Actinoallomurus oryzae</name>
    <dbReference type="NCBI Taxonomy" id="502180"/>
    <lineage>
        <taxon>Bacteria</taxon>
        <taxon>Bacillati</taxon>
        <taxon>Actinomycetota</taxon>
        <taxon>Actinomycetes</taxon>
        <taxon>Streptosporangiales</taxon>
        <taxon>Thermomonosporaceae</taxon>
        <taxon>Actinoallomurus</taxon>
    </lineage>
</organism>
<dbReference type="InterPro" id="IPR006119">
    <property type="entry name" value="Resolv_N"/>
</dbReference>
<dbReference type="InterPro" id="IPR050639">
    <property type="entry name" value="SSR_resolvase"/>
</dbReference>
<keyword evidence="3" id="KW-0175">Coiled coil</keyword>
<protein>
    <submittedName>
        <fullName evidence="6">Recombinase family protein</fullName>
    </submittedName>
</protein>
<accession>A0ABP8QPH0</accession>
<dbReference type="EMBL" id="BAABHF010000039">
    <property type="protein sequence ID" value="GAA4506322.1"/>
    <property type="molecule type" value="Genomic_DNA"/>
</dbReference>
<dbReference type="InterPro" id="IPR036162">
    <property type="entry name" value="Resolvase-like_N_sf"/>
</dbReference>
<dbReference type="CDD" id="cd00338">
    <property type="entry name" value="Ser_Recombinase"/>
    <property type="match status" value="1"/>
</dbReference>
<evidence type="ECO:0000313" key="7">
    <source>
        <dbReference type="Proteomes" id="UP001500503"/>
    </source>
</evidence>
<dbReference type="PROSITE" id="PS51737">
    <property type="entry name" value="RECOMBINASE_DNA_BIND"/>
    <property type="match status" value="1"/>
</dbReference>
<evidence type="ECO:0000313" key="6">
    <source>
        <dbReference type="EMBL" id="GAA4506322.1"/>
    </source>
</evidence>
<dbReference type="PANTHER" id="PTHR30461:SF2">
    <property type="entry name" value="SERINE RECOMBINASE PINE-RELATED"/>
    <property type="match status" value="1"/>
</dbReference>
<dbReference type="Gene3D" id="3.90.1750.20">
    <property type="entry name" value="Putative Large Serine Recombinase, Chain B, Domain 2"/>
    <property type="match status" value="1"/>
</dbReference>
<feature type="coiled-coil region" evidence="3">
    <location>
        <begin position="380"/>
        <end position="431"/>
    </location>
</feature>
<evidence type="ECO:0000256" key="2">
    <source>
        <dbReference type="ARBA" id="ARBA00023172"/>
    </source>
</evidence>
<dbReference type="Pfam" id="PF00239">
    <property type="entry name" value="Resolvase"/>
    <property type="match status" value="1"/>
</dbReference>
<dbReference type="InterPro" id="IPR011109">
    <property type="entry name" value="DNA_bind_recombinase_dom"/>
</dbReference>
<gene>
    <name evidence="6" type="ORF">GCM10023191_063240</name>
</gene>
<dbReference type="PANTHER" id="PTHR30461">
    <property type="entry name" value="DNA-INVERTASE FROM LAMBDOID PROPHAGE"/>
    <property type="match status" value="1"/>
</dbReference>
<comment type="caution">
    <text evidence="6">The sequence shown here is derived from an EMBL/GenBank/DDBJ whole genome shotgun (WGS) entry which is preliminary data.</text>
</comment>
<evidence type="ECO:0000259" key="4">
    <source>
        <dbReference type="PROSITE" id="PS51736"/>
    </source>
</evidence>
<sequence length="517" mass="56133">MRAPTVIVYARLSRDSDASTSIASQTAACRAYAEQRGWRVLFVAEDVDVSGASKLEDRAGMSTVLDSLGSADYVIAAKLDRYARSVLEFARLLRAADDSGATLVTADGTLSPDTSKLVVHVLSAFAEYERDMIKARINASKNHLRTVGRWLGGAAPYGYRLIKRDGGTYLDIDPEAAAIVRDCAEKLTRHGASLAGLARELNGRGILPPADHARQRAGRKTRGAKWSTTTLRDVLVTPAVRGYLVQSAPGKPRTARNLVPVLDASGEPHQVGPELLDAETWSTVRDAIEGRAVGRGADRTGKAMLLHVARCAECEGPMYHQRRTANGKDYSTYVCPRGVGKHSDHASNVVQARGLEQRTEAEFLKVFRRIGLMVKVHSEGRDVARELREAEQALDNLSGNLAALPAGGRAAQAVVSQITALESKLETLQREAATPARTEWQDSGVSLADEWKARTVEGRNALLRDLGAVVTVRPLAVGAERRFSETRADVDFTGPEWWRELNPAEAQLAAIAWEESL</sequence>
<dbReference type="RefSeq" id="WP_345470061.1">
    <property type="nucleotide sequence ID" value="NZ_BAABHF010000039.1"/>
</dbReference>
<evidence type="ECO:0000259" key="5">
    <source>
        <dbReference type="PROSITE" id="PS51737"/>
    </source>
</evidence>
<dbReference type="PROSITE" id="PS51736">
    <property type="entry name" value="RECOMBINASES_3"/>
    <property type="match status" value="1"/>
</dbReference>